<dbReference type="AlphaFoldDB" id="A0A923LYR0"/>
<dbReference type="CDD" id="cd05254">
    <property type="entry name" value="dTDP_HR_like_SDR_e"/>
    <property type="match status" value="1"/>
</dbReference>
<comment type="pathway">
    <text evidence="2">Carbohydrate biosynthesis; dTDP-L-rhamnose biosynthesis.</text>
</comment>
<dbReference type="InterPro" id="IPR029903">
    <property type="entry name" value="RmlD-like-bd"/>
</dbReference>
<dbReference type="PANTHER" id="PTHR10491">
    <property type="entry name" value="DTDP-4-DEHYDRORHAMNOSE REDUCTASE"/>
    <property type="match status" value="1"/>
</dbReference>
<accession>A0A923LYR0</accession>
<feature type="domain" description="RmlD-like substrate binding" evidence="3">
    <location>
        <begin position="6"/>
        <end position="279"/>
    </location>
</feature>
<dbReference type="Gene3D" id="3.90.25.10">
    <property type="entry name" value="UDP-galactose 4-epimerase, domain 1"/>
    <property type="match status" value="1"/>
</dbReference>
<dbReference type="RefSeq" id="WP_054328378.1">
    <property type="nucleotide sequence ID" value="NZ_JACOPL010000025.1"/>
</dbReference>
<keyword evidence="2" id="KW-0521">NADP</keyword>
<keyword evidence="5" id="KW-1185">Reference proteome</keyword>
<dbReference type="GO" id="GO:0019305">
    <property type="term" value="P:dTDP-rhamnose biosynthetic process"/>
    <property type="evidence" value="ECO:0007669"/>
    <property type="project" value="TreeGrafter"/>
</dbReference>
<dbReference type="GO" id="GO:0005829">
    <property type="term" value="C:cytosol"/>
    <property type="evidence" value="ECO:0007669"/>
    <property type="project" value="TreeGrafter"/>
</dbReference>
<dbReference type="Pfam" id="PF04321">
    <property type="entry name" value="RmlD_sub_bind"/>
    <property type="match status" value="1"/>
</dbReference>
<comment type="function">
    <text evidence="2">Catalyzes the reduction of dTDP-6-deoxy-L-lyxo-4-hexulose to yield dTDP-L-rhamnose.</text>
</comment>
<dbReference type="GO" id="GO:0008831">
    <property type="term" value="F:dTDP-4-dehydrorhamnose reductase activity"/>
    <property type="evidence" value="ECO:0007669"/>
    <property type="project" value="UniProtKB-EC"/>
</dbReference>
<dbReference type="Gene3D" id="3.40.50.720">
    <property type="entry name" value="NAD(P)-binding Rossmann-like Domain"/>
    <property type="match status" value="1"/>
</dbReference>
<dbReference type="InterPro" id="IPR005913">
    <property type="entry name" value="dTDP_dehydrorham_reduct"/>
</dbReference>
<protein>
    <recommendedName>
        <fullName evidence="2">dTDP-4-dehydrorhamnose reductase</fullName>
        <ecNumber evidence="2">1.1.1.133</ecNumber>
    </recommendedName>
</protein>
<dbReference type="InterPro" id="IPR036291">
    <property type="entry name" value="NAD(P)-bd_dom_sf"/>
</dbReference>
<comment type="caution">
    <text evidence="4">The sequence shown here is derived from an EMBL/GenBank/DDBJ whole genome shotgun (WGS) entry which is preliminary data.</text>
</comment>
<reference evidence="4" key="1">
    <citation type="submission" date="2020-08" db="EMBL/GenBank/DDBJ databases">
        <title>Genome public.</title>
        <authorList>
            <person name="Liu C."/>
            <person name="Sun Q."/>
        </authorList>
    </citation>
    <scope>NUCLEOTIDE SEQUENCE</scope>
    <source>
        <strain evidence="4">NSJ-28</strain>
    </source>
</reference>
<evidence type="ECO:0000259" key="3">
    <source>
        <dbReference type="Pfam" id="PF04321"/>
    </source>
</evidence>
<organism evidence="4 5">
    <name type="scientific">Agathobaculum faecis</name>
    <dbReference type="NCBI Taxonomy" id="2763013"/>
    <lineage>
        <taxon>Bacteria</taxon>
        <taxon>Bacillati</taxon>
        <taxon>Bacillota</taxon>
        <taxon>Clostridia</taxon>
        <taxon>Eubacteriales</taxon>
        <taxon>Butyricicoccaceae</taxon>
        <taxon>Agathobaculum</taxon>
    </lineage>
</organism>
<dbReference type="EC" id="1.1.1.133" evidence="2"/>
<evidence type="ECO:0000256" key="1">
    <source>
        <dbReference type="ARBA" id="ARBA00010944"/>
    </source>
</evidence>
<evidence type="ECO:0000313" key="4">
    <source>
        <dbReference type="EMBL" id="MBC5726722.1"/>
    </source>
</evidence>
<sequence length="286" mass="31261">MSITTRVWIAGAGGRLGSALCRRFDRNTGFRLLASDLDVRVEDSFQVGHFADLNHPDVIINCAGLTDVRACERQPEEAYKVNAIGARNLAVAARRIDAKLIQLSTDDVFDGAASSALCEFDDAHPATMYGKSKYAGEKLVRELTDKHVIVRSSWLYGAGADDFVDQVLQAAARGETVRLPEDEISSPTSADALAGFIEYLVGAREYGLYHASCEGACSRAEFAREILRLSGFADSVVEPAAADETLRPRFTLLDNMMMRITGIYHMPDWREALGMYLSERNAGGLA</sequence>
<proteinExistence type="inferred from homology"/>
<evidence type="ECO:0000256" key="2">
    <source>
        <dbReference type="RuleBase" id="RU364082"/>
    </source>
</evidence>
<keyword evidence="2 4" id="KW-0560">Oxidoreductase</keyword>
<name>A0A923LYR0_9FIRM</name>
<dbReference type="PANTHER" id="PTHR10491:SF4">
    <property type="entry name" value="METHIONINE ADENOSYLTRANSFERASE 2 SUBUNIT BETA"/>
    <property type="match status" value="1"/>
</dbReference>
<dbReference type="EMBL" id="JACOPL010000025">
    <property type="protein sequence ID" value="MBC5726722.1"/>
    <property type="molecule type" value="Genomic_DNA"/>
</dbReference>
<gene>
    <name evidence="4" type="primary">rfbD</name>
    <name evidence="4" type="ORF">H8S45_14830</name>
</gene>
<comment type="similarity">
    <text evidence="1 2">Belongs to the dTDP-4-dehydrorhamnose reductase family.</text>
</comment>
<dbReference type="SUPFAM" id="SSF51735">
    <property type="entry name" value="NAD(P)-binding Rossmann-fold domains"/>
    <property type="match status" value="1"/>
</dbReference>
<dbReference type="Proteomes" id="UP000606499">
    <property type="component" value="Unassembled WGS sequence"/>
</dbReference>
<evidence type="ECO:0000313" key="5">
    <source>
        <dbReference type="Proteomes" id="UP000606499"/>
    </source>
</evidence>
<dbReference type="NCBIfam" id="TIGR01214">
    <property type="entry name" value="rmlD"/>
    <property type="match status" value="1"/>
</dbReference>